<name>A0A1I8JP94_9PLAT</name>
<dbReference type="AlphaFoldDB" id="A0A1I8JP94"/>
<accession>A0A1I8JP94</accession>
<feature type="compositionally biased region" description="Low complexity" evidence="1">
    <location>
        <begin position="291"/>
        <end position="309"/>
    </location>
</feature>
<evidence type="ECO:0000313" key="2">
    <source>
        <dbReference type="Proteomes" id="UP000095280"/>
    </source>
</evidence>
<feature type="region of interest" description="Disordered" evidence="1">
    <location>
        <begin position="72"/>
        <end position="105"/>
    </location>
</feature>
<dbReference type="Proteomes" id="UP000095280">
    <property type="component" value="Unplaced"/>
</dbReference>
<reference evidence="3" key="1">
    <citation type="submission" date="2016-11" db="UniProtKB">
        <authorList>
            <consortium name="WormBaseParasite"/>
        </authorList>
    </citation>
    <scope>IDENTIFICATION</scope>
</reference>
<organism evidence="2 3">
    <name type="scientific">Macrostomum lignano</name>
    <dbReference type="NCBI Taxonomy" id="282301"/>
    <lineage>
        <taxon>Eukaryota</taxon>
        <taxon>Metazoa</taxon>
        <taxon>Spiralia</taxon>
        <taxon>Lophotrochozoa</taxon>
        <taxon>Platyhelminthes</taxon>
        <taxon>Rhabditophora</taxon>
        <taxon>Macrostomorpha</taxon>
        <taxon>Macrostomida</taxon>
        <taxon>Macrostomidae</taxon>
        <taxon>Macrostomum</taxon>
    </lineage>
</organism>
<protein>
    <submittedName>
        <fullName evidence="3">Uncharacterized protein</fullName>
    </submittedName>
</protein>
<sequence length="344" mass="38531">MTPLSALGRRKRGSRGQQDGLLYLHQREMAVVSSVIPASELWGSDGATSCLCPRAQAHLKWRHLHAENMTAAELAPSSSLHRTHASPVAATGREPSEPPRTPAGRHLVGAFRTRRWKRLRLTGGTSCWRCSPRPFETRAVWQDLAVFSSAHCLRGSRQPAASIDDTAYRHHPDVYRFFIDLRHSHFWFFIDLRHSHFRFFIDFRHGRFRFFIDLRHRRSVTAISGSSLTSVTAILPFFMIRAPAFRRSQPFPGVALLRAPSSPDTGRVRGRAALGPARARFLRQPVGPGPACTTRACRSASSSSRSPTGSRRRGAVTDFLISMPDDMVKFFSPWPGPGAPIRLH</sequence>
<evidence type="ECO:0000313" key="3">
    <source>
        <dbReference type="WBParaSite" id="snap_masked-unitig_25926-processed-gene-0.0-mRNA-1"/>
    </source>
</evidence>
<keyword evidence="2" id="KW-1185">Reference proteome</keyword>
<proteinExistence type="predicted"/>
<evidence type="ECO:0000256" key="1">
    <source>
        <dbReference type="SAM" id="MobiDB-lite"/>
    </source>
</evidence>
<dbReference type="WBParaSite" id="snap_masked-unitig_25926-processed-gene-0.0-mRNA-1">
    <property type="protein sequence ID" value="snap_masked-unitig_25926-processed-gene-0.0-mRNA-1"/>
    <property type="gene ID" value="snap_masked-unitig_25926-processed-gene-0.0"/>
</dbReference>
<feature type="region of interest" description="Disordered" evidence="1">
    <location>
        <begin position="290"/>
        <end position="314"/>
    </location>
</feature>